<proteinExistence type="predicted"/>
<reference evidence="2" key="1">
    <citation type="journal article" date="2019" name="Int. J. Syst. Evol. Microbiol.">
        <title>The Global Catalogue of Microorganisms (GCM) 10K type strain sequencing project: providing services to taxonomists for standard genome sequencing and annotation.</title>
        <authorList>
            <consortium name="The Broad Institute Genomics Platform"/>
            <consortium name="The Broad Institute Genome Sequencing Center for Infectious Disease"/>
            <person name="Wu L."/>
            <person name="Ma J."/>
        </authorList>
    </citation>
    <scope>NUCLEOTIDE SEQUENCE [LARGE SCALE GENOMIC DNA]</scope>
    <source>
        <strain evidence="2">CGMCC 4.7132</strain>
    </source>
</reference>
<accession>A0ABV9CQK0</accession>
<name>A0ABV9CQK0_9ACTN</name>
<dbReference type="Proteomes" id="UP001596004">
    <property type="component" value="Unassembled WGS sequence"/>
</dbReference>
<evidence type="ECO:0000313" key="2">
    <source>
        <dbReference type="Proteomes" id="UP001596004"/>
    </source>
</evidence>
<evidence type="ECO:0000313" key="1">
    <source>
        <dbReference type="EMBL" id="MFC4535349.1"/>
    </source>
</evidence>
<sequence>MTVDTTGWDTAQRRAFGELTAKTWLDAELRQRYEREPLVVLAEFDIRLAEGSVAPVLPPEPGDELVIEILDGNEAPPPPPCLLSLCFCLQYSPGRDPR</sequence>
<dbReference type="EMBL" id="JBHSFP010000030">
    <property type="protein sequence ID" value="MFC4535349.1"/>
    <property type="molecule type" value="Genomic_DNA"/>
</dbReference>
<dbReference type="RefSeq" id="WP_380847727.1">
    <property type="nucleotide sequence ID" value="NZ_JBHSFP010000030.1"/>
</dbReference>
<gene>
    <name evidence="1" type="ORF">ACFO60_31690</name>
</gene>
<keyword evidence="2" id="KW-1185">Reference proteome</keyword>
<comment type="caution">
    <text evidence="1">The sequence shown here is derived from an EMBL/GenBank/DDBJ whole genome shotgun (WGS) entry which is preliminary data.</text>
</comment>
<protein>
    <submittedName>
        <fullName evidence="1">Uncharacterized protein</fullName>
    </submittedName>
</protein>
<organism evidence="1 2">
    <name type="scientific">Sphaerisporangium dianthi</name>
    <dbReference type="NCBI Taxonomy" id="1436120"/>
    <lineage>
        <taxon>Bacteria</taxon>
        <taxon>Bacillati</taxon>
        <taxon>Actinomycetota</taxon>
        <taxon>Actinomycetes</taxon>
        <taxon>Streptosporangiales</taxon>
        <taxon>Streptosporangiaceae</taxon>
        <taxon>Sphaerisporangium</taxon>
    </lineage>
</organism>